<comment type="caution">
    <text evidence="1">The sequence shown here is derived from an EMBL/GenBank/DDBJ whole genome shotgun (WGS) entry which is preliminary data.</text>
</comment>
<evidence type="ECO:0000313" key="2">
    <source>
        <dbReference type="Proteomes" id="UP000616151"/>
    </source>
</evidence>
<gene>
    <name evidence="1" type="ORF">JHL16_19410</name>
</gene>
<evidence type="ECO:0000313" key="1">
    <source>
        <dbReference type="EMBL" id="MBK1868532.1"/>
    </source>
</evidence>
<accession>A0ACC5R7H9</accession>
<sequence length="473" mass="52657">MSGTDKNELRPSPRAAETRRAALTMLADNYERMGNIPAYRRALHELTELEPSNHATWFRLGNVLAGLGLHEQAVAAYARVLALWAAPEPHFNSANSLVALGRLADAVKAFEAAIEMRPDWVECLTNMANAQLELGQHQAARDNLEKALGLQGDNAQIRRNLANLSLFEGLSERALALYESRLDVEPFTKMPTYGLAPLGRQSPDGKRILVQWEQAFGDVIQMLRFVPRLEARAEECVWQLLKPLHDLARRAFPGITLVEPGQLPDIAFDARIPYTSLPLALGQFDDAMVPSAPYLRPDPAKVKAWKDRTAGATPLIGLTWRGRELPRFRSVPLPQLVPLLRTGATFLALQKDITQEERRFLSLFPNVIDASEGLFDFDDTAAAIATTMLVISIDTAVAHLAGALGRPCWVMVKKASDWRWKASGPKCVWYPSLHLFRQQRFLDWSDVIEKLRLALLSQKKQDSAGPSPVGQKP</sequence>
<dbReference type="Proteomes" id="UP000616151">
    <property type="component" value="Unassembled WGS sequence"/>
</dbReference>
<dbReference type="EMBL" id="JAENHL010000007">
    <property type="protein sequence ID" value="MBK1868532.1"/>
    <property type="molecule type" value="Genomic_DNA"/>
</dbReference>
<reference evidence="1" key="1">
    <citation type="submission" date="2021-01" db="EMBL/GenBank/DDBJ databases">
        <authorList>
            <person name="Sun Q."/>
        </authorList>
    </citation>
    <scope>NUCLEOTIDE SEQUENCE</scope>
    <source>
        <strain evidence="1">YIM B02566</strain>
    </source>
</reference>
<proteinExistence type="predicted"/>
<keyword evidence="2" id="KW-1185">Reference proteome</keyword>
<organism evidence="1 2">
    <name type="scientific">Taklimakanibacter albus</name>
    <dbReference type="NCBI Taxonomy" id="2800327"/>
    <lineage>
        <taxon>Bacteria</taxon>
        <taxon>Pseudomonadati</taxon>
        <taxon>Pseudomonadota</taxon>
        <taxon>Alphaproteobacteria</taxon>
        <taxon>Hyphomicrobiales</taxon>
        <taxon>Aestuariivirgaceae</taxon>
        <taxon>Taklimakanibacter</taxon>
    </lineage>
</organism>
<protein>
    <submittedName>
        <fullName evidence="1">Tetratricopeptide repeat protein</fullName>
    </submittedName>
</protein>
<name>A0ACC5R7H9_9HYPH</name>